<sequence>MWKRIWPVVKPLFRNKYFVTALVFLIWIGVFDQSNLWERFRMSRQIRFLEQQKKHYQDEIDQNNRKYEELRSNSENLEKFAREEYLMKRKNEVIFVVNEE</sequence>
<keyword evidence="2" id="KW-1133">Transmembrane helix</keyword>
<gene>
    <name evidence="3" type="ORF">LX69_00140</name>
</gene>
<feature type="transmembrane region" description="Helical" evidence="2">
    <location>
        <begin position="17"/>
        <end position="37"/>
    </location>
</feature>
<dbReference type="InterPro" id="IPR007060">
    <property type="entry name" value="FtsL/DivIC"/>
</dbReference>
<dbReference type="RefSeq" id="WP_111443982.1">
    <property type="nucleotide sequence ID" value="NZ_QKZK01000001.1"/>
</dbReference>
<proteinExistence type="predicted"/>
<keyword evidence="2" id="KW-0472">Membrane</keyword>
<evidence type="ECO:0000256" key="2">
    <source>
        <dbReference type="SAM" id="Phobius"/>
    </source>
</evidence>
<reference evidence="3 4" key="1">
    <citation type="submission" date="2018-06" db="EMBL/GenBank/DDBJ databases">
        <title>Genomic Encyclopedia of Archaeal and Bacterial Type Strains, Phase II (KMG-II): from individual species to whole genera.</title>
        <authorList>
            <person name="Goeker M."/>
        </authorList>
    </citation>
    <scope>NUCLEOTIDE SEQUENCE [LARGE SCALE GENOMIC DNA]</scope>
    <source>
        <strain evidence="3 4">DSM 6779</strain>
    </source>
</reference>
<accession>A0A2W7NJV2</accession>
<dbReference type="Pfam" id="PF04977">
    <property type="entry name" value="DivIC"/>
    <property type="match status" value="1"/>
</dbReference>
<evidence type="ECO:0000313" key="3">
    <source>
        <dbReference type="EMBL" id="PZX20715.1"/>
    </source>
</evidence>
<organism evidence="3 4">
    <name type="scientific">Breznakibacter xylanolyticus</name>
    <dbReference type="NCBI Taxonomy" id="990"/>
    <lineage>
        <taxon>Bacteria</taxon>
        <taxon>Pseudomonadati</taxon>
        <taxon>Bacteroidota</taxon>
        <taxon>Bacteroidia</taxon>
        <taxon>Marinilabiliales</taxon>
        <taxon>Marinilabiliaceae</taxon>
        <taxon>Breznakibacter</taxon>
    </lineage>
</organism>
<comment type="caution">
    <text evidence="3">The sequence shown here is derived from an EMBL/GenBank/DDBJ whole genome shotgun (WGS) entry which is preliminary data.</text>
</comment>
<dbReference type="AlphaFoldDB" id="A0A2W7NJV2"/>
<dbReference type="GO" id="GO:0051301">
    <property type="term" value="P:cell division"/>
    <property type="evidence" value="ECO:0007669"/>
    <property type="project" value="UniProtKB-KW"/>
</dbReference>
<dbReference type="EMBL" id="QKZK01000001">
    <property type="protein sequence ID" value="PZX20715.1"/>
    <property type="molecule type" value="Genomic_DNA"/>
</dbReference>
<feature type="coiled-coil region" evidence="1">
    <location>
        <begin position="39"/>
        <end position="80"/>
    </location>
</feature>
<keyword evidence="3" id="KW-0131">Cell cycle</keyword>
<keyword evidence="2" id="KW-0812">Transmembrane</keyword>
<keyword evidence="3" id="KW-0132">Cell division</keyword>
<name>A0A2W7NJV2_9BACT</name>
<keyword evidence="1" id="KW-0175">Coiled coil</keyword>
<evidence type="ECO:0000256" key="1">
    <source>
        <dbReference type="SAM" id="Coils"/>
    </source>
</evidence>
<dbReference type="Proteomes" id="UP000249239">
    <property type="component" value="Unassembled WGS sequence"/>
</dbReference>
<evidence type="ECO:0000313" key="4">
    <source>
        <dbReference type="Proteomes" id="UP000249239"/>
    </source>
</evidence>
<keyword evidence="4" id="KW-1185">Reference proteome</keyword>
<dbReference type="OrthoDB" id="1467719at2"/>
<protein>
    <submittedName>
        <fullName evidence="3">Cell division protein FtsB</fullName>
    </submittedName>
</protein>